<dbReference type="OrthoDB" id="9809583at2"/>
<organism evidence="3 4">
    <name type="scientific">Tautonia sociabilis</name>
    <dbReference type="NCBI Taxonomy" id="2080755"/>
    <lineage>
        <taxon>Bacteria</taxon>
        <taxon>Pseudomonadati</taxon>
        <taxon>Planctomycetota</taxon>
        <taxon>Planctomycetia</taxon>
        <taxon>Isosphaerales</taxon>
        <taxon>Isosphaeraceae</taxon>
        <taxon>Tautonia</taxon>
    </lineage>
</organism>
<evidence type="ECO:0000259" key="2">
    <source>
        <dbReference type="Pfam" id="PF13778"/>
    </source>
</evidence>
<dbReference type="EMBL" id="RYZH01000003">
    <property type="protein sequence ID" value="RUL89281.1"/>
    <property type="molecule type" value="Genomic_DNA"/>
</dbReference>
<accession>A0A432MPB6</accession>
<protein>
    <submittedName>
        <fullName evidence="3">DUF4174 domain-containing protein</fullName>
    </submittedName>
</protein>
<reference evidence="3 4" key="1">
    <citation type="submission" date="2018-12" db="EMBL/GenBank/DDBJ databases">
        <authorList>
            <person name="Toschakov S.V."/>
        </authorList>
    </citation>
    <scope>NUCLEOTIDE SEQUENCE [LARGE SCALE GENOMIC DNA]</scope>
    <source>
        <strain evidence="3 4">GM2012</strain>
    </source>
</reference>
<sequence>MSRLLLILASPFLLAVLIGWAIPDVEPIDVSEGPMAEFSMLNYRWEKRVILVFATTLSDPNYQHAANETRRWNEALDDRDVVVITAVRDGFSRAGDRLLDREDLAKLRSEFGVGPEEFALILVDLDGTEEARWDHVPPMDEIFDRLDAMTRKREEEAGRTLGGDGSSID</sequence>
<evidence type="ECO:0000256" key="1">
    <source>
        <dbReference type="ARBA" id="ARBA00022729"/>
    </source>
</evidence>
<proteinExistence type="predicted"/>
<comment type="caution">
    <text evidence="3">The sequence shown here is derived from an EMBL/GenBank/DDBJ whole genome shotgun (WGS) entry which is preliminary data.</text>
</comment>
<dbReference type="RefSeq" id="WP_126723717.1">
    <property type="nucleotide sequence ID" value="NZ_RYZH01000003.1"/>
</dbReference>
<dbReference type="InterPro" id="IPR025232">
    <property type="entry name" value="DUF4174"/>
</dbReference>
<evidence type="ECO:0000313" key="3">
    <source>
        <dbReference type="EMBL" id="RUL89281.1"/>
    </source>
</evidence>
<feature type="domain" description="DUF4174" evidence="2">
    <location>
        <begin position="41"/>
        <end position="155"/>
    </location>
</feature>
<dbReference type="Proteomes" id="UP000280296">
    <property type="component" value="Unassembled WGS sequence"/>
</dbReference>
<reference evidence="3 4" key="2">
    <citation type="submission" date="2019-01" db="EMBL/GenBank/DDBJ databases">
        <title>Tautonia sociabilis, a novel thermotolerant planctomycete of Isosphaeraceae family, isolated from a 4000 m deep subterranean habitat.</title>
        <authorList>
            <person name="Kovaleva O.L."/>
            <person name="Elcheninov A.G."/>
            <person name="Van Heerden E."/>
            <person name="Toshchakov S.V."/>
            <person name="Novikov A."/>
            <person name="Bonch-Osmolovskaya E.A."/>
            <person name="Kublanov I.V."/>
        </authorList>
    </citation>
    <scope>NUCLEOTIDE SEQUENCE [LARGE SCALE GENOMIC DNA]</scope>
    <source>
        <strain evidence="3 4">GM2012</strain>
    </source>
</reference>
<dbReference type="AlphaFoldDB" id="A0A432MPB6"/>
<keyword evidence="4" id="KW-1185">Reference proteome</keyword>
<keyword evidence="1" id="KW-0732">Signal</keyword>
<name>A0A432MPB6_9BACT</name>
<dbReference type="Pfam" id="PF13778">
    <property type="entry name" value="DUF4174"/>
    <property type="match status" value="1"/>
</dbReference>
<gene>
    <name evidence="3" type="ORF">TsocGM_02355</name>
</gene>
<evidence type="ECO:0000313" key="4">
    <source>
        <dbReference type="Proteomes" id="UP000280296"/>
    </source>
</evidence>